<gene>
    <name evidence="1" type="ORF">BN1723_019485</name>
</gene>
<organism evidence="1 2">
    <name type="scientific">Verticillium longisporum</name>
    <name type="common">Verticillium dahliae var. longisporum</name>
    <dbReference type="NCBI Taxonomy" id="100787"/>
    <lineage>
        <taxon>Eukaryota</taxon>
        <taxon>Fungi</taxon>
        <taxon>Dikarya</taxon>
        <taxon>Ascomycota</taxon>
        <taxon>Pezizomycotina</taxon>
        <taxon>Sordariomycetes</taxon>
        <taxon>Hypocreomycetidae</taxon>
        <taxon>Glomerellales</taxon>
        <taxon>Plectosphaerellaceae</taxon>
        <taxon>Verticillium</taxon>
    </lineage>
</organism>
<accession>A0A0G4NDR0</accession>
<name>A0A0G4NDR0_VERLO</name>
<reference evidence="2" key="1">
    <citation type="submission" date="2015-05" db="EMBL/GenBank/DDBJ databases">
        <authorList>
            <person name="Fogelqvist Johan"/>
        </authorList>
    </citation>
    <scope>NUCLEOTIDE SEQUENCE [LARGE SCALE GENOMIC DNA]</scope>
</reference>
<evidence type="ECO:0000313" key="1">
    <source>
        <dbReference type="EMBL" id="CRK44553.1"/>
    </source>
</evidence>
<proteinExistence type="predicted"/>
<dbReference type="Proteomes" id="UP000045706">
    <property type="component" value="Unassembled WGS sequence"/>
</dbReference>
<sequence>HHQGRRCDYYHARKVGWYLP</sequence>
<evidence type="ECO:0000313" key="2">
    <source>
        <dbReference type="Proteomes" id="UP000045706"/>
    </source>
</evidence>
<protein>
    <submittedName>
        <fullName evidence="1">Uncharacterized protein</fullName>
    </submittedName>
</protein>
<dbReference type="EMBL" id="CVQI01034102">
    <property type="protein sequence ID" value="CRK44553.1"/>
    <property type="molecule type" value="Genomic_DNA"/>
</dbReference>
<feature type="non-terminal residue" evidence="1">
    <location>
        <position position="1"/>
    </location>
</feature>
<dbReference type="AlphaFoldDB" id="A0A0G4NDR0"/>